<dbReference type="EMBL" id="CP019609">
    <property type="protein sequence ID" value="AQP54249.1"/>
    <property type="molecule type" value="Genomic_DNA"/>
</dbReference>
<dbReference type="GO" id="GO:0006979">
    <property type="term" value="P:response to oxidative stress"/>
    <property type="evidence" value="ECO:0007669"/>
    <property type="project" value="InterPro"/>
</dbReference>
<dbReference type="Proteomes" id="UP000188246">
    <property type="component" value="Chromosome"/>
</dbReference>
<dbReference type="AlphaFoldDB" id="A0A1Q2D773"/>
<gene>
    <name evidence="2" type="ORF">BW732_08455</name>
</gene>
<dbReference type="InterPro" id="IPR036102">
    <property type="entry name" value="OsmC/Ohrsf"/>
</dbReference>
<dbReference type="OrthoDB" id="9797508at2"/>
<dbReference type="NCBIfam" id="TIGR03561">
    <property type="entry name" value="organ_hyd_perox"/>
    <property type="match status" value="1"/>
</dbReference>
<proteinExistence type="inferred from homology"/>
<evidence type="ECO:0000313" key="2">
    <source>
        <dbReference type="EMBL" id="AQP54249.1"/>
    </source>
</evidence>
<dbReference type="InterPro" id="IPR003718">
    <property type="entry name" value="OsmC/Ohr_fam"/>
</dbReference>
<dbReference type="InterPro" id="IPR019953">
    <property type="entry name" value="OHR"/>
</dbReference>
<keyword evidence="3" id="KW-1185">Reference proteome</keyword>
<organism evidence="2 3">
    <name type="scientific">Vagococcus penaei</name>
    <dbReference type="NCBI Taxonomy" id="633807"/>
    <lineage>
        <taxon>Bacteria</taxon>
        <taxon>Bacillati</taxon>
        <taxon>Bacillota</taxon>
        <taxon>Bacilli</taxon>
        <taxon>Lactobacillales</taxon>
        <taxon>Enterococcaceae</taxon>
        <taxon>Vagococcus</taxon>
    </lineage>
</organism>
<dbReference type="KEGG" id="vpi:BW732_08455"/>
<reference evidence="2 3" key="1">
    <citation type="journal article" date="2010" name="Int. J. Syst. Evol. Microbiol.">
        <title>Vagococcus penaei sp. nov., isolated from spoilage microbiota of cooked shrimp (Penaeus vannamei).</title>
        <authorList>
            <person name="Jaffres E."/>
            <person name="Prevost H."/>
            <person name="Rossero A."/>
            <person name="Joffraud J.J."/>
            <person name="Dousset X."/>
        </authorList>
    </citation>
    <scope>NUCLEOTIDE SEQUENCE [LARGE SCALE GENOMIC DNA]</scope>
    <source>
        <strain evidence="2 3">CD276</strain>
    </source>
</reference>
<dbReference type="PANTHER" id="PTHR33797:SF2">
    <property type="entry name" value="ORGANIC HYDROPEROXIDE RESISTANCE PROTEIN-LIKE"/>
    <property type="match status" value="1"/>
</dbReference>
<dbReference type="RefSeq" id="WP_077276327.1">
    <property type="nucleotide sequence ID" value="NZ_CP019609.1"/>
</dbReference>
<dbReference type="InterPro" id="IPR015946">
    <property type="entry name" value="KH_dom-like_a/b"/>
</dbReference>
<accession>A0A1Q2D773</accession>
<dbReference type="STRING" id="633807.BW732_08455"/>
<sequence length="135" mass="14694">MKKLYETSIINTGGRSGEVHSPDKSFHYQVTSPGIKRENTTNPEQLFAAAYSACFNSALELVMQQAKIEAKSTVTARISLYEDPEGGYKVGAQLEVSIPGVDKAQAEELVTKAHGVCPYSKATRNNIEVELTVVD</sequence>
<name>A0A1Q2D773_9ENTE</name>
<dbReference type="PANTHER" id="PTHR33797">
    <property type="entry name" value="ORGANIC HYDROPEROXIDE RESISTANCE PROTEIN-LIKE"/>
    <property type="match status" value="1"/>
</dbReference>
<protein>
    <submittedName>
        <fullName evidence="2">Osmotically inducible protein C</fullName>
    </submittedName>
</protein>
<dbReference type="Pfam" id="PF02566">
    <property type="entry name" value="OsmC"/>
    <property type="match status" value="1"/>
</dbReference>
<evidence type="ECO:0000313" key="3">
    <source>
        <dbReference type="Proteomes" id="UP000188246"/>
    </source>
</evidence>
<comment type="similarity">
    <text evidence="1">Belongs to the OsmC/Ohr family.</text>
</comment>
<dbReference type="SUPFAM" id="SSF82784">
    <property type="entry name" value="OsmC-like"/>
    <property type="match status" value="1"/>
</dbReference>
<dbReference type="Gene3D" id="3.30.300.20">
    <property type="match status" value="1"/>
</dbReference>
<evidence type="ECO:0000256" key="1">
    <source>
        <dbReference type="ARBA" id="ARBA00007378"/>
    </source>
</evidence>